<organism evidence="1 2">
    <name type="scientific">Ixodes persulcatus</name>
    <name type="common">Taiga tick</name>
    <dbReference type="NCBI Taxonomy" id="34615"/>
    <lineage>
        <taxon>Eukaryota</taxon>
        <taxon>Metazoa</taxon>
        <taxon>Ecdysozoa</taxon>
        <taxon>Arthropoda</taxon>
        <taxon>Chelicerata</taxon>
        <taxon>Arachnida</taxon>
        <taxon>Acari</taxon>
        <taxon>Parasitiformes</taxon>
        <taxon>Ixodida</taxon>
        <taxon>Ixodoidea</taxon>
        <taxon>Ixodidae</taxon>
        <taxon>Ixodinae</taxon>
        <taxon>Ixodes</taxon>
    </lineage>
</organism>
<dbReference type="EMBL" id="JABSTQ010009804">
    <property type="protein sequence ID" value="KAG0425781.1"/>
    <property type="molecule type" value="Genomic_DNA"/>
</dbReference>
<evidence type="ECO:0000313" key="2">
    <source>
        <dbReference type="Proteomes" id="UP000805193"/>
    </source>
</evidence>
<gene>
    <name evidence="1" type="ORF">HPB47_027087</name>
</gene>
<reference evidence="1 2" key="1">
    <citation type="journal article" date="2020" name="Cell">
        <title>Large-Scale Comparative Analyses of Tick Genomes Elucidate Their Genetic Diversity and Vector Capacities.</title>
        <authorList>
            <consortium name="Tick Genome and Microbiome Consortium (TIGMIC)"/>
            <person name="Jia N."/>
            <person name="Wang J."/>
            <person name="Shi W."/>
            <person name="Du L."/>
            <person name="Sun Y."/>
            <person name="Zhan W."/>
            <person name="Jiang J.F."/>
            <person name="Wang Q."/>
            <person name="Zhang B."/>
            <person name="Ji P."/>
            <person name="Bell-Sakyi L."/>
            <person name="Cui X.M."/>
            <person name="Yuan T.T."/>
            <person name="Jiang B.G."/>
            <person name="Yang W.F."/>
            <person name="Lam T.T."/>
            <person name="Chang Q.C."/>
            <person name="Ding S.J."/>
            <person name="Wang X.J."/>
            <person name="Zhu J.G."/>
            <person name="Ruan X.D."/>
            <person name="Zhao L."/>
            <person name="Wei J.T."/>
            <person name="Ye R.Z."/>
            <person name="Que T.C."/>
            <person name="Du C.H."/>
            <person name="Zhou Y.H."/>
            <person name="Cheng J.X."/>
            <person name="Dai P.F."/>
            <person name="Guo W.B."/>
            <person name="Han X.H."/>
            <person name="Huang E.J."/>
            <person name="Li L.F."/>
            <person name="Wei W."/>
            <person name="Gao Y.C."/>
            <person name="Liu J.Z."/>
            <person name="Shao H.Z."/>
            <person name="Wang X."/>
            <person name="Wang C.C."/>
            <person name="Yang T.C."/>
            <person name="Huo Q.B."/>
            <person name="Li W."/>
            <person name="Chen H.Y."/>
            <person name="Chen S.E."/>
            <person name="Zhou L.G."/>
            <person name="Ni X.B."/>
            <person name="Tian J.H."/>
            <person name="Sheng Y."/>
            <person name="Liu T."/>
            <person name="Pan Y.S."/>
            <person name="Xia L.Y."/>
            <person name="Li J."/>
            <person name="Zhao F."/>
            <person name="Cao W.C."/>
        </authorList>
    </citation>
    <scope>NUCLEOTIDE SEQUENCE [LARGE SCALE GENOMIC DNA]</scope>
    <source>
        <strain evidence="1">Iper-2018</strain>
    </source>
</reference>
<proteinExistence type="predicted"/>
<keyword evidence="2" id="KW-1185">Reference proteome</keyword>
<evidence type="ECO:0000313" key="1">
    <source>
        <dbReference type="EMBL" id="KAG0425781.1"/>
    </source>
</evidence>
<dbReference type="Proteomes" id="UP000805193">
    <property type="component" value="Unassembled WGS sequence"/>
</dbReference>
<sequence length="95" mass="11334">DGRYRQLRRPRRKTPKNRRRTGSWLWKQPTARLQLLQQPTRKRARRGEAKPCPPDDHPQPCLPYHSGRHPHHQHPERQSDANSDLQEEWSAGHGR</sequence>
<feature type="non-terminal residue" evidence="1">
    <location>
        <position position="95"/>
    </location>
</feature>
<feature type="non-terminal residue" evidence="1">
    <location>
        <position position="1"/>
    </location>
</feature>
<protein>
    <submittedName>
        <fullName evidence="1">Uncharacterized protein</fullName>
    </submittedName>
</protein>
<comment type="caution">
    <text evidence="1">The sequence shown here is derived from an EMBL/GenBank/DDBJ whole genome shotgun (WGS) entry which is preliminary data.</text>
</comment>
<accession>A0AC60PXF7</accession>
<name>A0AC60PXF7_IXOPE</name>